<dbReference type="EMBL" id="VUNQ01000004">
    <property type="protein sequence ID" value="MSU00500.1"/>
    <property type="molecule type" value="Genomic_DNA"/>
</dbReference>
<keyword evidence="1" id="KW-1133">Transmembrane helix</keyword>
<feature type="transmembrane region" description="Helical" evidence="1">
    <location>
        <begin position="296"/>
        <end position="316"/>
    </location>
</feature>
<comment type="caution">
    <text evidence="2">The sequence shown here is derived from an EMBL/GenBank/DDBJ whole genome shotgun (WGS) entry which is preliminary data.</text>
</comment>
<keyword evidence="3" id="KW-1185">Reference proteome</keyword>
<dbReference type="RefSeq" id="WP_154438925.1">
    <property type="nucleotide sequence ID" value="NZ_JAHLPJ010000001.1"/>
</dbReference>
<feature type="transmembrane region" description="Helical" evidence="1">
    <location>
        <begin position="114"/>
        <end position="135"/>
    </location>
</feature>
<reference evidence="2 3" key="1">
    <citation type="submission" date="2019-09" db="EMBL/GenBank/DDBJ databases">
        <title>In-depth cultivation of the pig gut microbiome towards novel bacterial diversity and tailored functional studies.</title>
        <authorList>
            <person name="Wylensek D."/>
            <person name="Hitch T.C.A."/>
            <person name="Clavel T."/>
        </authorList>
    </citation>
    <scope>NUCLEOTIDE SEQUENCE [LARGE SCALE GENOMIC DNA]</scope>
    <source>
        <strain evidence="2 3">WCA3-693-APC-4?</strain>
    </source>
</reference>
<feature type="transmembrane region" description="Helical" evidence="1">
    <location>
        <begin position="264"/>
        <end position="284"/>
    </location>
</feature>
<feature type="transmembrane region" description="Helical" evidence="1">
    <location>
        <begin position="73"/>
        <end position="93"/>
    </location>
</feature>
<name>A0A6N7XXH6_9FIRM</name>
<gene>
    <name evidence="2" type="ORF">FYJ83_03340</name>
</gene>
<feature type="transmembrane region" description="Helical" evidence="1">
    <location>
        <begin position="141"/>
        <end position="161"/>
    </location>
</feature>
<evidence type="ECO:0000256" key="1">
    <source>
        <dbReference type="SAM" id="Phobius"/>
    </source>
</evidence>
<accession>A0A6N7XXH6</accession>
<feature type="transmembrane region" description="Helical" evidence="1">
    <location>
        <begin position="168"/>
        <end position="191"/>
    </location>
</feature>
<feature type="transmembrane region" description="Helical" evidence="1">
    <location>
        <begin position="12"/>
        <end position="33"/>
    </location>
</feature>
<evidence type="ECO:0000313" key="3">
    <source>
        <dbReference type="Proteomes" id="UP000469523"/>
    </source>
</evidence>
<sequence length="402" mass="44790">MIDEKQKITNKTTASFLGLMIISIVGLILYLLLSNIMIVTKWLPYESIVEGIMENNIISKFIWMIKDFSEGQFYGGLFASMSLIIGAIIPWRLDVKKSKYAGINISYGLNIWPWIFASQILTMLIAVFVLGYLSLLDNDTFSWIPTFLLLVGAPQAVLCVYGPSVKSLFTGSILGGLLTVPMANWINNYIIVPIGMPGTIANYFALAGAITITLQVCSLLPWMEKRPFNTIDYGPSPNEEEMYKTLKNPLWIIRRTLADFTDPLFYGNEIASFFLIVGAIIDWFLNSKHGFLGSQVFPAILLSQLLSGGIGVYLYGRKHLENGWYPTYVPVVSIAPFCVLTFGTTLPVILFSSIFGAIIGAPFAELLNRNLPEHLHGVIPNVLAMGITTMFTISVMNYLPWF</sequence>
<dbReference type="AlphaFoldDB" id="A0A6N7XXH6"/>
<proteinExistence type="predicted"/>
<protein>
    <submittedName>
        <fullName evidence="2">Uncharacterized protein</fullName>
    </submittedName>
</protein>
<keyword evidence="1" id="KW-0472">Membrane</keyword>
<organism evidence="2 3">
    <name type="scientific">Tissierella pigra</name>
    <dbReference type="NCBI Taxonomy" id="2607614"/>
    <lineage>
        <taxon>Bacteria</taxon>
        <taxon>Bacillati</taxon>
        <taxon>Bacillota</taxon>
        <taxon>Tissierellia</taxon>
        <taxon>Tissierellales</taxon>
        <taxon>Tissierellaceae</taxon>
        <taxon>Tissierella</taxon>
    </lineage>
</organism>
<evidence type="ECO:0000313" key="2">
    <source>
        <dbReference type="EMBL" id="MSU00500.1"/>
    </source>
</evidence>
<feature type="transmembrane region" description="Helical" evidence="1">
    <location>
        <begin position="378"/>
        <end position="399"/>
    </location>
</feature>
<dbReference type="Proteomes" id="UP000469523">
    <property type="component" value="Unassembled WGS sequence"/>
</dbReference>
<keyword evidence="1" id="KW-0812">Transmembrane</keyword>
<feature type="transmembrane region" description="Helical" evidence="1">
    <location>
        <begin position="328"/>
        <end position="358"/>
    </location>
</feature>
<feature type="transmembrane region" description="Helical" evidence="1">
    <location>
        <begin position="203"/>
        <end position="223"/>
    </location>
</feature>